<dbReference type="Proteomes" id="UP000002035">
    <property type="component" value="Unassembled WGS sequence"/>
</dbReference>
<accession>C5FJA0</accession>
<proteinExistence type="predicted"/>
<dbReference type="RefSeq" id="XP_002849406.1">
    <property type="nucleotide sequence ID" value="XM_002849360.1"/>
</dbReference>
<evidence type="ECO:0000313" key="1">
    <source>
        <dbReference type="EMBL" id="EEQ29521.1"/>
    </source>
</evidence>
<dbReference type="VEuPathDB" id="FungiDB:MCYG_02340"/>
<protein>
    <submittedName>
        <fullName evidence="1">Uncharacterized protein</fullName>
    </submittedName>
</protein>
<organism evidence="1 2">
    <name type="scientific">Arthroderma otae (strain ATCC MYA-4605 / CBS 113480)</name>
    <name type="common">Microsporum canis</name>
    <dbReference type="NCBI Taxonomy" id="554155"/>
    <lineage>
        <taxon>Eukaryota</taxon>
        <taxon>Fungi</taxon>
        <taxon>Dikarya</taxon>
        <taxon>Ascomycota</taxon>
        <taxon>Pezizomycotina</taxon>
        <taxon>Eurotiomycetes</taxon>
        <taxon>Eurotiomycetidae</taxon>
        <taxon>Onygenales</taxon>
        <taxon>Arthrodermataceae</taxon>
        <taxon>Microsporum</taxon>
    </lineage>
</organism>
<sequence length="165" mass="18549">MAKRGKSRGNLHSTATLRPKTRKCLVEYSKKPHHAPPQKMPSTLYRRKDKTAIDYVFHATGKRFKENPRDNVVESYAVVWTDKGGKLPKPFPGKYLVIIGLEYVDRNNGLPYLEEKKALNHGEFVLVSGDDDFMFDNQGGGISLLVVLDMHILITLEPLIQAGGT</sequence>
<gene>
    <name evidence="1" type="ORF">MCYG_02340</name>
</gene>
<dbReference type="GeneID" id="9226480"/>
<dbReference type="OrthoDB" id="4181570at2759"/>
<dbReference type="AlphaFoldDB" id="C5FJA0"/>
<reference evidence="2" key="1">
    <citation type="journal article" date="2012" name="MBio">
        <title>Comparative genome analysis of Trichophyton rubrum and related dermatophytes reveals candidate genes involved in infection.</title>
        <authorList>
            <person name="Martinez D.A."/>
            <person name="Oliver B.G."/>
            <person name="Graeser Y."/>
            <person name="Goldberg J.M."/>
            <person name="Li W."/>
            <person name="Martinez-Rossi N.M."/>
            <person name="Monod M."/>
            <person name="Shelest E."/>
            <person name="Barton R.C."/>
            <person name="Birch E."/>
            <person name="Brakhage A.A."/>
            <person name="Chen Z."/>
            <person name="Gurr S.J."/>
            <person name="Heiman D."/>
            <person name="Heitman J."/>
            <person name="Kosti I."/>
            <person name="Rossi A."/>
            <person name="Saif S."/>
            <person name="Samalova M."/>
            <person name="Saunders C.W."/>
            <person name="Shea T."/>
            <person name="Summerbell R.C."/>
            <person name="Xu J."/>
            <person name="Young S."/>
            <person name="Zeng Q."/>
            <person name="Birren B.W."/>
            <person name="Cuomo C.A."/>
            <person name="White T.C."/>
        </authorList>
    </citation>
    <scope>NUCLEOTIDE SEQUENCE [LARGE SCALE GENOMIC DNA]</scope>
    <source>
        <strain evidence="2">ATCC MYA-4605 / CBS 113480</strain>
    </source>
</reference>
<dbReference type="EMBL" id="DS995702">
    <property type="protein sequence ID" value="EEQ29521.1"/>
    <property type="molecule type" value="Genomic_DNA"/>
</dbReference>
<dbReference type="HOGENOM" id="CLU_1610342_0_0_1"/>
<evidence type="ECO:0000313" key="2">
    <source>
        <dbReference type="Proteomes" id="UP000002035"/>
    </source>
</evidence>
<dbReference type="eggNOG" id="ENOG502RQ8K">
    <property type="taxonomic scope" value="Eukaryota"/>
</dbReference>
<name>C5FJA0_ARTOC</name>
<keyword evidence="2" id="KW-1185">Reference proteome</keyword>